<evidence type="ECO:0000313" key="1">
    <source>
        <dbReference type="EMBL" id="PLW14959.1"/>
    </source>
</evidence>
<dbReference type="EMBL" id="PGCJ01000286">
    <property type="protein sequence ID" value="PLW34039.1"/>
    <property type="molecule type" value="Genomic_DNA"/>
</dbReference>
<gene>
    <name evidence="1" type="ORF">PCANC_17039</name>
    <name evidence="2" type="ORF">PCANC_18853</name>
</gene>
<name>A0A2N5SNY5_9BASI</name>
<sequence length="175" mass="19207">MTNLAHSVKGAKGCCTRHANKIVGNVYGLRLPHLSHRRFISKVHQLSNRTGTPRAMKSILTTINLALFVLIQKSSGQQNVTCASYDFSGSSKVCTDSENSAWKCASCTGSFSAEGCLVNNSPQQDPDTVDCTLRFTWNSHDPEKFDCMDEFKHSHTCSGEVPTEEVVSCNDCKRA</sequence>
<organism evidence="1 3">
    <name type="scientific">Puccinia coronata f. sp. avenae</name>
    <dbReference type="NCBI Taxonomy" id="200324"/>
    <lineage>
        <taxon>Eukaryota</taxon>
        <taxon>Fungi</taxon>
        <taxon>Dikarya</taxon>
        <taxon>Basidiomycota</taxon>
        <taxon>Pucciniomycotina</taxon>
        <taxon>Pucciniomycetes</taxon>
        <taxon>Pucciniales</taxon>
        <taxon>Pucciniaceae</taxon>
        <taxon>Puccinia</taxon>
    </lineage>
</organism>
<reference evidence="1 3" key="1">
    <citation type="submission" date="2017-11" db="EMBL/GenBank/DDBJ databases">
        <title>De novo assembly and phasing of dikaryotic genomes from two isolates of Puccinia coronata f. sp. avenae, the causal agent of oat crown rust.</title>
        <authorList>
            <person name="Miller M.E."/>
            <person name="Zhang Y."/>
            <person name="Omidvar V."/>
            <person name="Sperschneider J."/>
            <person name="Schwessinger B."/>
            <person name="Raley C."/>
            <person name="Palmer J.M."/>
            <person name="Garnica D."/>
            <person name="Upadhyaya N."/>
            <person name="Rathjen J."/>
            <person name="Taylor J.M."/>
            <person name="Park R.F."/>
            <person name="Dodds P.N."/>
            <person name="Hirsch C.D."/>
            <person name="Kianian S.F."/>
            <person name="Figueroa M."/>
        </authorList>
    </citation>
    <scope>NUCLEOTIDE SEQUENCE [LARGE SCALE GENOMIC DNA]</scope>
    <source>
        <strain evidence="1">12NC29</strain>
    </source>
</reference>
<proteinExistence type="predicted"/>
<accession>A0A2N5SNY5</accession>
<evidence type="ECO:0000313" key="2">
    <source>
        <dbReference type="EMBL" id="PLW34039.1"/>
    </source>
</evidence>
<dbReference type="EMBL" id="PGCJ01000908">
    <property type="protein sequence ID" value="PLW14959.1"/>
    <property type="molecule type" value="Genomic_DNA"/>
</dbReference>
<protein>
    <submittedName>
        <fullName evidence="1">Uncharacterized protein</fullName>
    </submittedName>
</protein>
<comment type="caution">
    <text evidence="1">The sequence shown here is derived from an EMBL/GenBank/DDBJ whole genome shotgun (WGS) entry which is preliminary data.</text>
</comment>
<dbReference type="OrthoDB" id="2495793at2759"/>
<evidence type="ECO:0000313" key="3">
    <source>
        <dbReference type="Proteomes" id="UP000235388"/>
    </source>
</evidence>
<dbReference type="Proteomes" id="UP000235388">
    <property type="component" value="Unassembled WGS sequence"/>
</dbReference>
<keyword evidence="3" id="KW-1185">Reference proteome</keyword>
<dbReference type="AlphaFoldDB" id="A0A2N5SNY5"/>